<dbReference type="GO" id="GO:0005886">
    <property type="term" value="C:plasma membrane"/>
    <property type="evidence" value="ECO:0007669"/>
    <property type="project" value="UniProtKB-SubCell"/>
</dbReference>
<dbReference type="SUPFAM" id="SSF103473">
    <property type="entry name" value="MFS general substrate transporter"/>
    <property type="match status" value="1"/>
</dbReference>
<dbReference type="InterPro" id="IPR020846">
    <property type="entry name" value="MFS_dom"/>
</dbReference>
<evidence type="ECO:0000313" key="8">
    <source>
        <dbReference type="EMBL" id="SVC23436.1"/>
    </source>
</evidence>
<dbReference type="AlphaFoldDB" id="A0A382KH85"/>
<accession>A0A382KH85</accession>
<feature type="domain" description="Major facilitator superfamily (MFS) profile" evidence="7">
    <location>
        <begin position="7"/>
        <end position="189"/>
    </location>
</feature>
<protein>
    <recommendedName>
        <fullName evidence="7">Major facilitator superfamily (MFS) profile domain-containing protein</fullName>
    </recommendedName>
</protein>
<keyword evidence="5 6" id="KW-0472">Membrane</keyword>
<reference evidence="8" key="1">
    <citation type="submission" date="2018-05" db="EMBL/GenBank/DDBJ databases">
        <authorList>
            <person name="Lanie J.A."/>
            <person name="Ng W.-L."/>
            <person name="Kazmierczak K.M."/>
            <person name="Andrzejewski T.M."/>
            <person name="Davidsen T.M."/>
            <person name="Wayne K.J."/>
            <person name="Tettelin H."/>
            <person name="Glass J.I."/>
            <person name="Rusch D."/>
            <person name="Podicherti R."/>
            <person name="Tsui H.-C.T."/>
            <person name="Winkler M.E."/>
        </authorList>
    </citation>
    <scope>NUCLEOTIDE SEQUENCE</scope>
</reference>
<gene>
    <name evidence="8" type="ORF">METZ01_LOCUS276290</name>
</gene>
<comment type="subcellular location">
    <subcellularLocation>
        <location evidence="1">Cell membrane</location>
        <topology evidence="1">Multi-pass membrane protein</topology>
    </subcellularLocation>
</comment>
<keyword evidence="2" id="KW-1003">Cell membrane</keyword>
<sequence length="189" mass="20275">MNRDEKFILTITAGSHLSVHSFMLVFPSILLVLKNEFSVGLDVLGFIATLSALMFGIGAIPSGYFESKVGGRVLLLIYQAGTIVATMVIVMSQSLWMLATGLALLGLFCSIYHPAGLTLISRRISNISKGMALHGIAGSLGLALAPVIAASFTTLISWRAAFGFLAFVNLVLAFFTFFLVPKIKKMVVK</sequence>
<evidence type="ECO:0000256" key="4">
    <source>
        <dbReference type="ARBA" id="ARBA00022989"/>
    </source>
</evidence>
<evidence type="ECO:0000256" key="6">
    <source>
        <dbReference type="SAM" id="Phobius"/>
    </source>
</evidence>
<feature type="transmembrane region" description="Helical" evidence="6">
    <location>
        <begin position="132"/>
        <end position="152"/>
    </location>
</feature>
<dbReference type="PROSITE" id="PS50850">
    <property type="entry name" value="MFS"/>
    <property type="match status" value="1"/>
</dbReference>
<evidence type="ECO:0000256" key="3">
    <source>
        <dbReference type="ARBA" id="ARBA00022692"/>
    </source>
</evidence>
<keyword evidence="3 6" id="KW-0812">Transmembrane</keyword>
<evidence type="ECO:0000259" key="7">
    <source>
        <dbReference type="PROSITE" id="PS50850"/>
    </source>
</evidence>
<feature type="transmembrane region" description="Helical" evidence="6">
    <location>
        <begin position="39"/>
        <end position="61"/>
    </location>
</feature>
<name>A0A382KH85_9ZZZZ</name>
<feature type="transmembrane region" description="Helical" evidence="6">
    <location>
        <begin position="158"/>
        <end position="180"/>
    </location>
</feature>
<feature type="transmembrane region" description="Helical" evidence="6">
    <location>
        <begin position="73"/>
        <end position="90"/>
    </location>
</feature>
<dbReference type="Pfam" id="PF07690">
    <property type="entry name" value="MFS_1"/>
    <property type="match status" value="1"/>
</dbReference>
<feature type="transmembrane region" description="Helical" evidence="6">
    <location>
        <begin position="7"/>
        <end position="33"/>
    </location>
</feature>
<evidence type="ECO:0000256" key="1">
    <source>
        <dbReference type="ARBA" id="ARBA00004651"/>
    </source>
</evidence>
<dbReference type="InterPro" id="IPR050189">
    <property type="entry name" value="MFS_Efflux_Transporters"/>
</dbReference>
<dbReference type="InterPro" id="IPR036259">
    <property type="entry name" value="MFS_trans_sf"/>
</dbReference>
<evidence type="ECO:0000256" key="2">
    <source>
        <dbReference type="ARBA" id="ARBA00022475"/>
    </source>
</evidence>
<dbReference type="PANTHER" id="PTHR43124">
    <property type="entry name" value="PURINE EFFLUX PUMP PBUE"/>
    <property type="match status" value="1"/>
</dbReference>
<dbReference type="EMBL" id="UINC01080471">
    <property type="protein sequence ID" value="SVC23436.1"/>
    <property type="molecule type" value="Genomic_DNA"/>
</dbReference>
<proteinExistence type="predicted"/>
<organism evidence="8">
    <name type="scientific">marine metagenome</name>
    <dbReference type="NCBI Taxonomy" id="408172"/>
    <lineage>
        <taxon>unclassified sequences</taxon>
        <taxon>metagenomes</taxon>
        <taxon>ecological metagenomes</taxon>
    </lineage>
</organism>
<feature type="non-terminal residue" evidence="8">
    <location>
        <position position="189"/>
    </location>
</feature>
<dbReference type="GO" id="GO:0022857">
    <property type="term" value="F:transmembrane transporter activity"/>
    <property type="evidence" value="ECO:0007669"/>
    <property type="project" value="InterPro"/>
</dbReference>
<feature type="transmembrane region" description="Helical" evidence="6">
    <location>
        <begin position="96"/>
        <end position="120"/>
    </location>
</feature>
<dbReference type="Gene3D" id="1.20.1250.20">
    <property type="entry name" value="MFS general substrate transporter like domains"/>
    <property type="match status" value="1"/>
</dbReference>
<dbReference type="PANTHER" id="PTHR43124:SF3">
    <property type="entry name" value="CHLORAMPHENICOL EFFLUX PUMP RV0191"/>
    <property type="match status" value="1"/>
</dbReference>
<evidence type="ECO:0000256" key="5">
    <source>
        <dbReference type="ARBA" id="ARBA00023136"/>
    </source>
</evidence>
<dbReference type="InterPro" id="IPR011701">
    <property type="entry name" value="MFS"/>
</dbReference>
<keyword evidence="4 6" id="KW-1133">Transmembrane helix</keyword>